<dbReference type="GO" id="GO:0009338">
    <property type="term" value="C:exodeoxyribonuclease V complex"/>
    <property type="evidence" value="ECO:0007669"/>
    <property type="project" value="InterPro"/>
</dbReference>
<feature type="binding site" evidence="11">
    <location>
        <begin position="208"/>
        <end position="215"/>
    </location>
    <ligand>
        <name>ATP</name>
        <dbReference type="ChEBI" id="CHEBI:30616"/>
    </ligand>
</feature>
<dbReference type="GO" id="GO:0043139">
    <property type="term" value="F:5'-3' DNA helicase activity"/>
    <property type="evidence" value="ECO:0007669"/>
    <property type="project" value="UniProtKB-UniRule"/>
</dbReference>
<keyword evidence="15" id="KW-1185">Reference proteome</keyword>
<dbReference type="GO" id="GO:0000724">
    <property type="term" value="P:double-strand break repair via homologous recombination"/>
    <property type="evidence" value="ECO:0007669"/>
    <property type="project" value="UniProtKB-UniRule"/>
</dbReference>
<name>A0A9X1LCN9_9GAMM</name>
<comment type="catalytic activity">
    <reaction evidence="11">
        <text>ATP + H2O = ADP + phosphate + H(+)</text>
        <dbReference type="Rhea" id="RHEA:13065"/>
        <dbReference type="ChEBI" id="CHEBI:15377"/>
        <dbReference type="ChEBI" id="CHEBI:15378"/>
        <dbReference type="ChEBI" id="CHEBI:30616"/>
        <dbReference type="ChEBI" id="CHEBI:43474"/>
        <dbReference type="ChEBI" id="CHEBI:456216"/>
        <dbReference type="EC" id="5.6.2.3"/>
    </reaction>
</comment>
<dbReference type="PANTHER" id="PTHR43788:SF6">
    <property type="entry name" value="DNA HELICASE B"/>
    <property type="match status" value="1"/>
</dbReference>
<evidence type="ECO:0000313" key="15">
    <source>
        <dbReference type="Proteomes" id="UP001139095"/>
    </source>
</evidence>
<dbReference type="Gene3D" id="3.40.50.300">
    <property type="entry name" value="P-loop containing nucleotide triphosphate hydrolases"/>
    <property type="match status" value="3"/>
</dbReference>
<keyword evidence="1 11" id="KW-0540">Nuclease</keyword>
<dbReference type="InterPro" id="IPR049550">
    <property type="entry name" value="RecD_N"/>
</dbReference>
<comment type="caution">
    <text evidence="14">The sequence shown here is derived from an EMBL/GenBank/DDBJ whole genome shotgun (WGS) entry which is preliminary data.</text>
</comment>
<evidence type="ECO:0000256" key="3">
    <source>
        <dbReference type="ARBA" id="ARBA00022763"/>
    </source>
</evidence>
<dbReference type="GO" id="GO:0017116">
    <property type="term" value="F:single-stranded DNA helicase activity"/>
    <property type="evidence" value="ECO:0007669"/>
    <property type="project" value="TreeGrafter"/>
</dbReference>
<evidence type="ECO:0000313" key="14">
    <source>
        <dbReference type="EMBL" id="MCB5161667.1"/>
    </source>
</evidence>
<dbReference type="Pfam" id="PF21185">
    <property type="entry name" value="RecD_N"/>
    <property type="match status" value="1"/>
</dbReference>
<dbReference type="InterPro" id="IPR050534">
    <property type="entry name" value="Coronavir_polyprotein_1ab"/>
</dbReference>
<dbReference type="EC" id="5.6.2.3" evidence="11"/>
<dbReference type="NCBIfam" id="TIGR01447">
    <property type="entry name" value="recD"/>
    <property type="match status" value="1"/>
</dbReference>
<dbReference type="CDD" id="cd18809">
    <property type="entry name" value="SF1_C_RecD"/>
    <property type="match status" value="1"/>
</dbReference>
<dbReference type="CDD" id="cd17933">
    <property type="entry name" value="DEXSc_RecD-like"/>
    <property type="match status" value="1"/>
</dbReference>
<keyword evidence="2 11" id="KW-0547">Nucleotide-binding</keyword>
<dbReference type="GO" id="GO:0003677">
    <property type="term" value="F:DNA binding"/>
    <property type="evidence" value="ECO:0007669"/>
    <property type="project" value="UniProtKB-UniRule"/>
</dbReference>
<feature type="domain" description="UvrD-like helicase C-terminal" evidence="12">
    <location>
        <begin position="576"/>
        <end position="619"/>
    </location>
</feature>
<keyword evidence="8 11" id="KW-0238">DNA-binding</keyword>
<evidence type="ECO:0000256" key="10">
    <source>
        <dbReference type="ARBA" id="ARBA00023235"/>
    </source>
</evidence>
<dbReference type="GO" id="GO:0008854">
    <property type="term" value="F:exodeoxyribonuclease V activity"/>
    <property type="evidence" value="ECO:0007669"/>
    <property type="project" value="InterPro"/>
</dbReference>
<comment type="similarity">
    <text evidence="11">Belongs to the RecD family.</text>
</comment>
<dbReference type="GO" id="GO:0005524">
    <property type="term" value="F:ATP binding"/>
    <property type="evidence" value="ECO:0007669"/>
    <property type="project" value="UniProtKB-UniRule"/>
</dbReference>
<dbReference type="Pfam" id="PF13245">
    <property type="entry name" value="AAA_19"/>
    <property type="match status" value="1"/>
</dbReference>
<evidence type="ECO:0000256" key="1">
    <source>
        <dbReference type="ARBA" id="ARBA00022722"/>
    </source>
</evidence>
<keyword evidence="6 11" id="KW-0269">Exonuclease</keyword>
<keyword evidence="7 11" id="KW-0067">ATP-binding</keyword>
<evidence type="ECO:0000256" key="4">
    <source>
        <dbReference type="ARBA" id="ARBA00022801"/>
    </source>
</evidence>
<dbReference type="EMBL" id="JAJATW010000008">
    <property type="protein sequence ID" value="MCB5161667.1"/>
    <property type="molecule type" value="Genomic_DNA"/>
</dbReference>
<evidence type="ECO:0000256" key="6">
    <source>
        <dbReference type="ARBA" id="ARBA00022839"/>
    </source>
</evidence>
<evidence type="ECO:0000256" key="9">
    <source>
        <dbReference type="ARBA" id="ARBA00023204"/>
    </source>
</evidence>
<dbReference type="InterPro" id="IPR027785">
    <property type="entry name" value="UvrD-like_helicase_C"/>
</dbReference>
<proteinExistence type="inferred from homology"/>
<comment type="function">
    <text evidence="11">A helicase/nuclease that prepares dsDNA breaks (DSB) for recombinational DNA repair. Binds to DSBs and unwinds DNA via a highly rapid and processive ATP-dependent bidirectional helicase activity. Unwinds dsDNA until it encounters a Chi (crossover hotspot instigator) sequence from the 3' direction. Cuts ssDNA a few nucleotides 3' to the Chi site. The properties and activities of the enzyme are changed at Chi. The Chi-altered holoenzyme produces a long 3'-ssDNA overhang and facilitates RecA-binding to the ssDNA for homologous DNA recombination and repair. Holoenzyme degrades any linearized DNA that is unable to undergo homologous recombination. In the holoenzyme this subunit has ssDNA-dependent ATPase and 5'-3' helicase activity. When added to pre-assembled RecBC greatly stimulates nuclease activity and augments holoenzyme processivity. Negatively regulates the RecA-loading ability of RecBCD.</text>
</comment>
<keyword evidence="3 11" id="KW-0227">DNA damage</keyword>
<reference evidence="14" key="1">
    <citation type="submission" date="2021-10" db="EMBL/GenBank/DDBJ databases">
        <title>Marinomonas pontica sp. nov., isolated from the Black Sea.</title>
        <authorList>
            <person name="Zhao L.-H."/>
            <person name="Xue J.-H."/>
        </authorList>
    </citation>
    <scope>NUCLEOTIDE SEQUENCE</scope>
    <source>
        <strain evidence="14">E8</strain>
    </source>
</reference>
<dbReference type="Proteomes" id="UP001139095">
    <property type="component" value="Unassembled WGS sequence"/>
</dbReference>
<sequence length="650" mass="71954">MDFSNQLDLLNALDQPALSDQKHESDLLTLSFLQRKGVLRPIDRQWVEQLSEKAGEDRFAVLIAGALCSAYLGEGHICIDLATLWKTPPEGIDRARFYRSFTAEGLDSVSSWCELLASSTLVTCVDECTGPTQRPLVLKGTRLYLFRYYQYEQQVLQYLNHNMTVTPFDVDANLLATLFPNPIVHDHVDWQKVAVANAASLPFSVISGGPGTGKTTTVTKLLALLVAQSLAFSESALNKPLRVELAAPTGKAAARLTESIAKAKASLPLDDRIKSAIPEQATTLHRLLGSDFGRSRFKHNKDNPLHLDVLLVDEVSMVDLPMMAKLIDALPSHARLILLGDKDQLASVEAGSVLGDLSAGIENAYFQPEWGAYLTKLTGENLMPFARSSAPPISRALTLLRTSYRFDANSGIGYLAKSMNAGDAQGVLRCLQSDFDDIAWREPVEGQKSADIGTLAKGYDDYWEAVRVGKNIADLYQVFSRYQILTAVRQGELGVEKVNAQLEQYFYRRGRMKDPHVWYPGKAVMLTRNDAALGLFNGDIGLCMPDESGRLRVWFLQADGDFKGLLPSRLGEFEVVFAMTVHKSQGSEFERVALLLPLVPSPVLTRELLYTGITRAKSEFTLWGSRQLIRTAAQTQIERYSGLSDALWCR</sequence>
<dbReference type="SUPFAM" id="SSF52540">
    <property type="entry name" value="P-loop containing nucleoside triphosphate hydrolases"/>
    <property type="match status" value="2"/>
</dbReference>
<evidence type="ECO:0000256" key="11">
    <source>
        <dbReference type="HAMAP-Rule" id="MF_01487"/>
    </source>
</evidence>
<evidence type="ECO:0000256" key="7">
    <source>
        <dbReference type="ARBA" id="ARBA00022840"/>
    </source>
</evidence>
<keyword evidence="5 11" id="KW-0347">Helicase</keyword>
<evidence type="ECO:0000259" key="13">
    <source>
        <dbReference type="Pfam" id="PF21185"/>
    </source>
</evidence>
<dbReference type="PANTHER" id="PTHR43788">
    <property type="entry name" value="DNA2/NAM7 HELICASE FAMILY MEMBER"/>
    <property type="match status" value="1"/>
</dbReference>
<dbReference type="Pfam" id="PF13538">
    <property type="entry name" value="UvrD_C_2"/>
    <property type="match status" value="1"/>
</dbReference>
<keyword evidence="10 11" id="KW-0413">Isomerase</keyword>
<evidence type="ECO:0000256" key="2">
    <source>
        <dbReference type="ARBA" id="ARBA00022741"/>
    </source>
</evidence>
<evidence type="ECO:0000259" key="12">
    <source>
        <dbReference type="Pfam" id="PF13538"/>
    </source>
</evidence>
<comment type="subunit">
    <text evidence="11">Heterotrimer of RecB, RecC and RecD. All subunits contribute to DNA-binding.</text>
</comment>
<dbReference type="InterPro" id="IPR041851">
    <property type="entry name" value="RecD_N_sf"/>
</dbReference>
<organism evidence="14 15">
    <name type="scientific">Marinomonas algarum</name>
    <dbReference type="NCBI Taxonomy" id="2883105"/>
    <lineage>
        <taxon>Bacteria</taxon>
        <taxon>Pseudomonadati</taxon>
        <taxon>Pseudomonadota</taxon>
        <taxon>Gammaproteobacteria</taxon>
        <taxon>Oceanospirillales</taxon>
        <taxon>Oceanospirillaceae</taxon>
        <taxon>Marinomonas</taxon>
    </lineage>
</organism>
<dbReference type="RefSeq" id="WP_226754040.1">
    <property type="nucleotide sequence ID" value="NZ_JAJATW010000008.1"/>
</dbReference>
<dbReference type="HAMAP" id="MF_01487">
    <property type="entry name" value="RecD"/>
    <property type="match status" value="1"/>
</dbReference>
<feature type="domain" description="RecBCD enzyme subunit RecD N-terminal" evidence="13">
    <location>
        <begin position="36"/>
        <end position="144"/>
    </location>
</feature>
<keyword evidence="4 11" id="KW-0378">Hydrolase</keyword>
<dbReference type="AlphaFoldDB" id="A0A9X1LCN9"/>
<gene>
    <name evidence="11 14" type="primary">recD</name>
    <name evidence="14" type="ORF">LG368_07110</name>
</gene>
<dbReference type="InterPro" id="IPR027417">
    <property type="entry name" value="P-loop_NTPase"/>
</dbReference>
<evidence type="ECO:0000256" key="5">
    <source>
        <dbReference type="ARBA" id="ARBA00022806"/>
    </source>
</evidence>
<accession>A0A9X1LCN9</accession>
<dbReference type="InterPro" id="IPR006344">
    <property type="entry name" value="RecD"/>
</dbReference>
<keyword evidence="9 11" id="KW-0234">DNA repair</keyword>
<dbReference type="Gene3D" id="1.10.10.1020">
    <property type="entry name" value="RecBCD complex, subunit RecD, N-terminal domain"/>
    <property type="match status" value="1"/>
</dbReference>
<comment type="miscellaneous">
    <text evidence="11">In the RecBCD complex, RecB has a slow 3'-5' helicase, an exonuclease activity and loads RecA onto ssDNA, RecD has a fast 5'-3' helicase activity, while RecC stimulates the ATPase and processivity of the RecB helicase and contributes to recognition of the Chi site.</text>
</comment>
<protein>
    <recommendedName>
        <fullName evidence="11">RecBCD enzyme subunit RecD</fullName>
        <ecNumber evidence="11">5.6.2.3</ecNumber>
    </recommendedName>
    <alternativeName>
        <fullName evidence="11">DNA 5'-3' helicase subunit RecD</fullName>
    </alternativeName>
    <alternativeName>
        <fullName evidence="11">Exonuclease V subunit RecD</fullName>
        <shortName evidence="11">ExoV subunit RecD</shortName>
    </alternativeName>
    <alternativeName>
        <fullName evidence="11">Helicase/nuclease RecBCD subunit RecD</fullName>
    </alternativeName>
</protein>
<evidence type="ECO:0000256" key="8">
    <source>
        <dbReference type="ARBA" id="ARBA00023125"/>
    </source>
</evidence>